<accession>A0ABV6MAA5</accession>
<keyword evidence="10" id="KW-1185">Reference proteome</keyword>
<dbReference type="PROSITE" id="PS00501">
    <property type="entry name" value="SPASE_I_1"/>
    <property type="match status" value="1"/>
</dbReference>
<keyword evidence="5" id="KW-0645">Protease</keyword>
<dbReference type="PANTHER" id="PTHR43390">
    <property type="entry name" value="SIGNAL PEPTIDASE I"/>
    <property type="match status" value="1"/>
</dbReference>
<dbReference type="PANTHER" id="PTHR43390:SF1">
    <property type="entry name" value="CHLOROPLAST PROCESSING PEPTIDASE"/>
    <property type="match status" value="1"/>
</dbReference>
<dbReference type="Proteomes" id="UP001589867">
    <property type="component" value="Unassembled WGS sequence"/>
</dbReference>
<dbReference type="PROSITE" id="PS00761">
    <property type="entry name" value="SPASE_I_3"/>
    <property type="match status" value="1"/>
</dbReference>
<evidence type="ECO:0000256" key="2">
    <source>
        <dbReference type="ARBA" id="ARBA00004401"/>
    </source>
</evidence>
<gene>
    <name evidence="9" type="ORF">ACFFIA_27490</name>
</gene>
<evidence type="ECO:0000256" key="7">
    <source>
        <dbReference type="SAM" id="MobiDB-lite"/>
    </source>
</evidence>
<evidence type="ECO:0000256" key="3">
    <source>
        <dbReference type="ARBA" id="ARBA00009370"/>
    </source>
</evidence>
<dbReference type="InterPro" id="IPR000223">
    <property type="entry name" value="Pept_S26A_signal_pept_1"/>
</dbReference>
<dbReference type="InterPro" id="IPR019533">
    <property type="entry name" value="Peptidase_S26"/>
</dbReference>
<evidence type="ECO:0000256" key="6">
    <source>
        <dbReference type="ARBA" id="ARBA00022801"/>
    </source>
</evidence>
<organism evidence="9 10">
    <name type="scientific">Phytohabitans kaempferiae</name>
    <dbReference type="NCBI Taxonomy" id="1620943"/>
    <lineage>
        <taxon>Bacteria</taxon>
        <taxon>Bacillati</taxon>
        <taxon>Actinomycetota</taxon>
        <taxon>Actinomycetes</taxon>
        <taxon>Micromonosporales</taxon>
        <taxon>Micromonosporaceae</taxon>
    </lineage>
</organism>
<dbReference type="InterPro" id="IPR019756">
    <property type="entry name" value="Pept_S26A_signal_pept_1_Ser-AS"/>
</dbReference>
<dbReference type="EC" id="3.4.21.89" evidence="4"/>
<comment type="subcellular location">
    <subcellularLocation>
        <location evidence="2">Cell membrane</location>
        <topology evidence="2">Single-pass type II membrane protein</topology>
    </subcellularLocation>
</comment>
<evidence type="ECO:0000256" key="1">
    <source>
        <dbReference type="ARBA" id="ARBA00000677"/>
    </source>
</evidence>
<evidence type="ECO:0000313" key="9">
    <source>
        <dbReference type="EMBL" id="MFC0531392.1"/>
    </source>
</evidence>
<comment type="catalytic activity">
    <reaction evidence="1">
        <text>Cleavage of hydrophobic, N-terminal signal or leader sequences from secreted and periplasmic proteins.</text>
        <dbReference type="EC" id="3.4.21.89"/>
    </reaction>
</comment>
<dbReference type="RefSeq" id="WP_377255736.1">
    <property type="nucleotide sequence ID" value="NZ_JBHLUH010000059.1"/>
</dbReference>
<proteinExistence type="inferred from homology"/>
<dbReference type="PRINTS" id="PR00727">
    <property type="entry name" value="LEADERPTASE"/>
</dbReference>
<feature type="region of interest" description="Disordered" evidence="7">
    <location>
        <begin position="153"/>
        <end position="174"/>
    </location>
</feature>
<dbReference type="CDD" id="cd06530">
    <property type="entry name" value="S26_SPase_I"/>
    <property type="match status" value="1"/>
</dbReference>
<keyword evidence="6" id="KW-0378">Hydrolase</keyword>
<feature type="domain" description="Peptidase S26" evidence="8">
    <location>
        <begin position="108"/>
        <end position="144"/>
    </location>
</feature>
<dbReference type="EMBL" id="JBHLUH010000059">
    <property type="protein sequence ID" value="MFC0531392.1"/>
    <property type="molecule type" value="Genomic_DNA"/>
</dbReference>
<name>A0ABV6MAA5_9ACTN</name>
<dbReference type="InterPro" id="IPR019758">
    <property type="entry name" value="Pept_S26A_signal_pept_1_CS"/>
</dbReference>
<sequence>MTTVLIAAAAAVMALGAVAWWLRQRLRIVTVAGNSMHPTLASGDRLLVRRTRLTRVRVGDIVVVDLHDPELGGAPPDDGRWLIKRAAAIHGDPVPASVATVLSIPPGAPVPGGSLVIIGDNLAASYDSRNFGYVSAGRVFGVAVRRIGSTRRGLSSNPATAKSFGYGTGNRRVG</sequence>
<feature type="domain" description="Peptidase S26" evidence="8">
    <location>
        <begin position="9"/>
        <end position="97"/>
    </location>
</feature>
<comment type="similarity">
    <text evidence="3">Belongs to the peptidase S26 family.</text>
</comment>
<dbReference type="Gene3D" id="2.10.109.10">
    <property type="entry name" value="Umud Fragment, subunit A"/>
    <property type="match status" value="1"/>
</dbReference>
<dbReference type="InterPro" id="IPR036286">
    <property type="entry name" value="LexA/Signal_pep-like_sf"/>
</dbReference>
<protein>
    <recommendedName>
        <fullName evidence="4">signal peptidase I</fullName>
        <ecNumber evidence="4">3.4.21.89</ecNumber>
    </recommendedName>
</protein>
<dbReference type="SUPFAM" id="SSF51306">
    <property type="entry name" value="LexA/Signal peptidase"/>
    <property type="match status" value="1"/>
</dbReference>
<dbReference type="Pfam" id="PF10502">
    <property type="entry name" value="Peptidase_S26"/>
    <property type="match status" value="2"/>
</dbReference>
<evidence type="ECO:0000313" key="10">
    <source>
        <dbReference type="Proteomes" id="UP001589867"/>
    </source>
</evidence>
<evidence type="ECO:0000256" key="4">
    <source>
        <dbReference type="ARBA" id="ARBA00013208"/>
    </source>
</evidence>
<evidence type="ECO:0000259" key="8">
    <source>
        <dbReference type="Pfam" id="PF10502"/>
    </source>
</evidence>
<comment type="caution">
    <text evidence="9">The sequence shown here is derived from an EMBL/GenBank/DDBJ whole genome shotgun (WGS) entry which is preliminary data.</text>
</comment>
<evidence type="ECO:0000256" key="5">
    <source>
        <dbReference type="ARBA" id="ARBA00022670"/>
    </source>
</evidence>
<reference evidence="9 10" key="1">
    <citation type="submission" date="2024-09" db="EMBL/GenBank/DDBJ databases">
        <authorList>
            <person name="Sun Q."/>
            <person name="Mori K."/>
        </authorList>
    </citation>
    <scope>NUCLEOTIDE SEQUENCE [LARGE SCALE GENOMIC DNA]</scope>
    <source>
        <strain evidence="9 10">TBRC 3947</strain>
    </source>
</reference>